<comment type="caution">
    <text evidence="2">The sequence shown here is derived from an EMBL/GenBank/DDBJ whole genome shotgun (WGS) entry which is preliminary data.</text>
</comment>
<proteinExistence type="predicted"/>
<dbReference type="Proteomes" id="UP000298030">
    <property type="component" value="Unassembled WGS sequence"/>
</dbReference>
<accession>A0A4Y7SWN5</accession>
<organism evidence="2 3">
    <name type="scientific">Coprinellus micaceus</name>
    <name type="common">Glistening ink-cap mushroom</name>
    <name type="synonym">Coprinus micaceus</name>
    <dbReference type="NCBI Taxonomy" id="71717"/>
    <lineage>
        <taxon>Eukaryota</taxon>
        <taxon>Fungi</taxon>
        <taxon>Dikarya</taxon>
        <taxon>Basidiomycota</taxon>
        <taxon>Agaricomycotina</taxon>
        <taxon>Agaricomycetes</taxon>
        <taxon>Agaricomycetidae</taxon>
        <taxon>Agaricales</taxon>
        <taxon>Agaricineae</taxon>
        <taxon>Psathyrellaceae</taxon>
        <taxon>Coprinellus</taxon>
    </lineage>
</organism>
<evidence type="ECO:0000259" key="1">
    <source>
        <dbReference type="Pfam" id="PF20149"/>
    </source>
</evidence>
<gene>
    <name evidence="2" type="ORF">FA13DRAFT_1795965</name>
</gene>
<sequence length="114" mass="12998">MSMPPKSPHQEPEIPAPLLAFAATMVYAELDDWKTGIYVKLPFRADTFASIYQTFVSNLRDLREAQCSRYHRLTATILESAVKNPWRARSSNPRTTESRFLQRALALPDIEDDG</sequence>
<keyword evidence="3" id="KW-1185">Reference proteome</keyword>
<dbReference type="AlphaFoldDB" id="A0A4Y7SWN5"/>
<name>A0A4Y7SWN5_COPMI</name>
<evidence type="ECO:0000313" key="3">
    <source>
        <dbReference type="Proteomes" id="UP000298030"/>
    </source>
</evidence>
<protein>
    <recommendedName>
        <fullName evidence="1">DUF6532 domain-containing protein</fullName>
    </recommendedName>
</protein>
<dbReference type="OrthoDB" id="3028721at2759"/>
<dbReference type="EMBL" id="QPFP01000051">
    <property type="protein sequence ID" value="TEB26121.1"/>
    <property type="molecule type" value="Genomic_DNA"/>
</dbReference>
<dbReference type="Pfam" id="PF20149">
    <property type="entry name" value="DUF6532"/>
    <property type="match status" value="1"/>
</dbReference>
<evidence type="ECO:0000313" key="2">
    <source>
        <dbReference type="EMBL" id="TEB26121.1"/>
    </source>
</evidence>
<reference evidence="2 3" key="1">
    <citation type="journal article" date="2019" name="Nat. Ecol. Evol.">
        <title>Megaphylogeny resolves global patterns of mushroom evolution.</title>
        <authorList>
            <person name="Varga T."/>
            <person name="Krizsan K."/>
            <person name="Foldi C."/>
            <person name="Dima B."/>
            <person name="Sanchez-Garcia M."/>
            <person name="Sanchez-Ramirez S."/>
            <person name="Szollosi G.J."/>
            <person name="Szarkandi J.G."/>
            <person name="Papp V."/>
            <person name="Albert L."/>
            <person name="Andreopoulos W."/>
            <person name="Angelini C."/>
            <person name="Antonin V."/>
            <person name="Barry K.W."/>
            <person name="Bougher N.L."/>
            <person name="Buchanan P."/>
            <person name="Buyck B."/>
            <person name="Bense V."/>
            <person name="Catcheside P."/>
            <person name="Chovatia M."/>
            <person name="Cooper J."/>
            <person name="Damon W."/>
            <person name="Desjardin D."/>
            <person name="Finy P."/>
            <person name="Geml J."/>
            <person name="Haridas S."/>
            <person name="Hughes K."/>
            <person name="Justo A."/>
            <person name="Karasinski D."/>
            <person name="Kautmanova I."/>
            <person name="Kiss B."/>
            <person name="Kocsube S."/>
            <person name="Kotiranta H."/>
            <person name="LaButti K.M."/>
            <person name="Lechner B.E."/>
            <person name="Liimatainen K."/>
            <person name="Lipzen A."/>
            <person name="Lukacs Z."/>
            <person name="Mihaltcheva S."/>
            <person name="Morgado L.N."/>
            <person name="Niskanen T."/>
            <person name="Noordeloos M.E."/>
            <person name="Ohm R.A."/>
            <person name="Ortiz-Santana B."/>
            <person name="Ovrebo C."/>
            <person name="Racz N."/>
            <person name="Riley R."/>
            <person name="Savchenko A."/>
            <person name="Shiryaev A."/>
            <person name="Soop K."/>
            <person name="Spirin V."/>
            <person name="Szebenyi C."/>
            <person name="Tomsovsky M."/>
            <person name="Tulloss R.E."/>
            <person name="Uehling J."/>
            <person name="Grigoriev I.V."/>
            <person name="Vagvolgyi C."/>
            <person name="Papp T."/>
            <person name="Martin F.M."/>
            <person name="Miettinen O."/>
            <person name="Hibbett D.S."/>
            <person name="Nagy L.G."/>
        </authorList>
    </citation>
    <scope>NUCLEOTIDE SEQUENCE [LARGE SCALE GENOMIC DNA]</scope>
    <source>
        <strain evidence="2 3">FP101781</strain>
    </source>
</reference>
<feature type="domain" description="DUF6532" evidence="1">
    <location>
        <begin position="10"/>
        <end position="62"/>
    </location>
</feature>
<dbReference type="InterPro" id="IPR045341">
    <property type="entry name" value="DUF6532"/>
</dbReference>